<evidence type="ECO:0008006" key="3">
    <source>
        <dbReference type="Google" id="ProtNLM"/>
    </source>
</evidence>
<sequence length="73" mass="8509">MKVNYSMKFKSEKEVIKSLNVDDVNDGLIIKTEYRDDCINLNIITNSTGSLKNILDDFFVNYELVEQVFNLKK</sequence>
<protein>
    <recommendedName>
        <fullName evidence="3">KEOPS complex Pcc1-like subunit</fullName>
    </recommendedName>
</protein>
<dbReference type="EMBL" id="CP000742">
    <property type="protein sequence ID" value="ABR55422.1"/>
    <property type="molecule type" value="Genomic_DNA"/>
</dbReference>
<proteinExistence type="predicted"/>
<reference evidence="1" key="1">
    <citation type="submission" date="2007-06" db="EMBL/GenBank/DDBJ databases">
        <title>Complete sequence of Methanococcus vannielii SB.</title>
        <authorList>
            <consortium name="US DOE Joint Genome Institute"/>
            <person name="Copeland A."/>
            <person name="Lucas S."/>
            <person name="Lapidus A."/>
            <person name="Barry K."/>
            <person name="Glavina del Rio T."/>
            <person name="Dalin E."/>
            <person name="Tice H."/>
            <person name="Pitluck S."/>
            <person name="Chain P."/>
            <person name="Malfatti S."/>
            <person name="Shin M."/>
            <person name="Vergez L."/>
            <person name="Schmutz J."/>
            <person name="Larimer F."/>
            <person name="Land M."/>
            <person name="Hauser L."/>
            <person name="Kyrpides N."/>
            <person name="Anderson I."/>
            <person name="Sieprawska-Lupa M."/>
            <person name="Whitman W.B."/>
            <person name="Richardson P."/>
        </authorList>
    </citation>
    <scope>NUCLEOTIDE SEQUENCE [LARGE SCALE GENOMIC DNA]</scope>
    <source>
        <strain evidence="1">SB</strain>
    </source>
</reference>
<dbReference type="AlphaFoldDB" id="A6USF0"/>
<dbReference type="STRING" id="406327.Mevan_1528"/>
<dbReference type="RefSeq" id="WP_012066336.1">
    <property type="nucleotide sequence ID" value="NC_009634.1"/>
</dbReference>
<dbReference type="KEGG" id="mvn:Mevan_1528"/>
<gene>
    <name evidence="1" type="ordered locus">Mevan_1528</name>
</gene>
<organism evidence="1 2">
    <name type="scientific">Methanococcus vannielii (strain ATCC 35089 / DSM 1224 / JCM 13029 / OCM 148 / SB)</name>
    <dbReference type="NCBI Taxonomy" id="406327"/>
    <lineage>
        <taxon>Archaea</taxon>
        <taxon>Methanobacteriati</taxon>
        <taxon>Methanobacteriota</taxon>
        <taxon>Methanomada group</taxon>
        <taxon>Methanococci</taxon>
        <taxon>Methanococcales</taxon>
        <taxon>Methanococcaceae</taxon>
        <taxon>Methanococcus</taxon>
    </lineage>
</organism>
<dbReference type="NCBIfam" id="NF011470">
    <property type="entry name" value="PRK14887.1"/>
    <property type="match status" value="1"/>
</dbReference>
<dbReference type="HOGENOM" id="CLU_2645928_0_0_2"/>
<keyword evidence="2" id="KW-1185">Reference proteome</keyword>
<evidence type="ECO:0000313" key="1">
    <source>
        <dbReference type="EMBL" id="ABR55422.1"/>
    </source>
</evidence>
<evidence type="ECO:0000313" key="2">
    <source>
        <dbReference type="Proteomes" id="UP000001107"/>
    </source>
</evidence>
<accession>A6USF0</accession>
<dbReference type="Proteomes" id="UP000001107">
    <property type="component" value="Chromosome"/>
</dbReference>
<name>A6USF0_METVS</name>
<dbReference type="GeneID" id="5325094"/>
<dbReference type="eggNOG" id="arCOG01354">
    <property type="taxonomic scope" value="Archaea"/>
</dbReference>